<evidence type="ECO:0000313" key="3">
    <source>
        <dbReference type="Proteomes" id="UP001199525"/>
    </source>
</evidence>
<sequence>MTQYPSLRRNFGKMNILRWLLSTQLKPSQKQNKNSGFTLIELLVAMILAFLVITPLLGFMISVLNTDGQEQAKANSEQEIKAALDYITRDLQQALYIYDDVGIAAINSQIRPVTDGVPILVFWKREFTKDAVETKNAANVVQFKDDSFVYSLVAYYLIKDTNFNNNNWSQAARIARWQIKDGVANTSGKTDCPGFTTEKYSLCPDKGFKAFDLSKKGKTLEQKMNSWTNSLAGDTYNQVPVVLVDFIDQTEITQETPTATAAVTCSTGFRQVPAAANLVRRGFYACVDSSDGNNRSAAEVYLRGNAQARLIQNDESKIRYADNKSSYFPSGNIKVQGSSFIFSK</sequence>
<accession>A0ABS8IDN2</accession>
<dbReference type="NCBIfam" id="TIGR02532">
    <property type="entry name" value="IV_pilin_GFxxxE"/>
    <property type="match status" value="1"/>
</dbReference>
<keyword evidence="1" id="KW-1133">Transmembrane helix</keyword>
<dbReference type="Proteomes" id="UP001199525">
    <property type="component" value="Unassembled WGS sequence"/>
</dbReference>
<dbReference type="Pfam" id="PF07963">
    <property type="entry name" value="N_methyl"/>
    <property type="match status" value="1"/>
</dbReference>
<keyword evidence="1" id="KW-0812">Transmembrane</keyword>
<comment type="caution">
    <text evidence="2">The sequence shown here is derived from an EMBL/GenBank/DDBJ whole genome shotgun (WGS) entry which is preliminary data.</text>
</comment>
<protein>
    <submittedName>
        <fullName evidence="2">Hormogonium polysaccharide secretion pseudopilin HpsC</fullName>
    </submittedName>
</protein>
<feature type="transmembrane region" description="Helical" evidence="1">
    <location>
        <begin position="39"/>
        <end position="64"/>
    </location>
</feature>
<reference evidence="2 3" key="1">
    <citation type="journal article" date="2021" name="Microorganisms">
        <title>Genome Evolution of Filamentous Cyanobacterium Nostoc Species: From Facultative Symbiosis to Free Living.</title>
        <authorList>
            <person name="Huo D."/>
            <person name="Li H."/>
            <person name="Cai F."/>
            <person name="Guo X."/>
            <person name="Qiao Z."/>
            <person name="Wang W."/>
            <person name="Yu G."/>
            <person name="Li R."/>
        </authorList>
    </citation>
    <scope>NUCLEOTIDE SEQUENCE [LARGE SCALE GENOMIC DNA]</scope>
    <source>
        <strain evidence="2 3">CHAB 5714</strain>
    </source>
</reference>
<evidence type="ECO:0000256" key="1">
    <source>
        <dbReference type="SAM" id="Phobius"/>
    </source>
</evidence>
<gene>
    <name evidence="2" type="primary">hpsC</name>
    <name evidence="2" type="ORF">LC586_24080</name>
</gene>
<evidence type="ECO:0000313" key="2">
    <source>
        <dbReference type="EMBL" id="MCC5602193.1"/>
    </source>
</evidence>
<name>A0ABS8IDN2_9NOSO</name>
<keyword evidence="3" id="KW-1185">Reference proteome</keyword>
<proteinExistence type="predicted"/>
<keyword evidence="1" id="KW-0472">Membrane</keyword>
<dbReference type="NCBIfam" id="NF038304">
    <property type="entry name" value="EPS_HpsC"/>
    <property type="match status" value="1"/>
</dbReference>
<organism evidence="2 3">
    <name type="scientific">Nostoc favosum CHAB5714</name>
    <dbReference type="NCBI Taxonomy" id="2780399"/>
    <lineage>
        <taxon>Bacteria</taxon>
        <taxon>Bacillati</taxon>
        <taxon>Cyanobacteriota</taxon>
        <taxon>Cyanophyceae</taxon>
        <taxon>Nostocales</taxon>
        <taxon>Nostocaceae</taxon>
        <taxon>Nostoc</taxon>
        <taxon>Nostoc favosum</taxon>
    </lineage>
</organism>
<dbReference type="EMBL" id="JAIVFQ010000045">
    <property type="protein sequence ID" value="MCC5602193.1"/>
    <property type="molecule type" value="Genomic_DNA"/>
</dbReference>
<dbReference type="InterPro" id="IPR012902">
    <property type="entry name" value="N_methyl_site"/>
</dbReference>